<accession>B3MXX7</accession>
<keyword evidence="1" id="KW-0472">Membrane</keyword>
<dbReference type="OrthoDB" id="7864460at2759"/>
<name>B3MXX7_DROAN</name>
<keyword evidence="1" id="KW-0812">Transmembrane</keyword>
<reference evidence="2 3" key="1">
    <citation type="journal article" date="2007" name="Nature">
        <title>Evolution of genes and genomes on the Drosophila phylogeny.</title>
        <authorList>
            <consortium name="Drosophila 12 Genomes Consortium"/>
            <person name="Clark A.G."/>
            <person name="Eisen M.B."/>
            <person name="Smith D.R."/>
            <person name="Bergman C.M."/>
            <person name="Oliver B."/>
            <person name="Markow T.A."/>
            <person name="Kaufman T.C."/>
            <person name="Kellis M."/>
            <person name="Gelbart W."/>
            <person name="Iyer V.N."/>
            <person name="Pollard D.A."/>
            <person name="Sackton T.B."/>
            <person name="Larracuente A.M."/>
            <person name="Singh N.D."/>
            <person name="Abad J.P."/>
            <person name="Abt D.N."/>
            <person name="Adryan B."/>
            <person name="Aguade M."/>
            <person name="Akashi H."/>
            <person name="Anderson W.W."/>
            <person name="Aquadro C.F."/>
            <person name="Ardell D.H."/>
            <person name="Arguello R."/>
            <person name="Artieri C.G."/>
            <person name="Barbash D.A."/>
            <person name="Barker D."/>
            <person name="Barsanti P."/>
            <person name="Batterham P."/>
            <person name="Batzoglou S."/>
            <person name="Begun D."/>
            <person name="Bhutkar A."/>
            <person name="Blanco E."/>
            <person name="Bosak S.A."/>
            <person name="Bradley R.K."/>
            <person name="Brand A.D."/>
            <person name="Brent M.R."/>
            <person name="Brooks A.N."/>
            <person name="Brown R.H."/>
            <person name="Butlin R.K."/>
            <person name="Caggese C."/>
            <person name="Calvi B.R."/>
            <person name="Bernardo de Carvalho A."/>
            <person name="Caspi A."/>
            <person name="Castrezana S."/>
            <person name="Celniker S.E."/>
            <person name="Chang J.L."/>
            <person name="Chapple C."/>
            <person name="Chatterji S."/>
            <person name="Chinwalla A."/>
            <person name="Civetta A."/>
            <person name="Clifton S.W."/>
            <person name="Comeron J.M."/>
            <person name="Costello J.C."/>
            <person name="Coyne J.A."/>
            <person name="Daub J."/>
            <person name="David R.G."/>
            <person name="Delcher A.L."/>
            <person name="Delehaunty K."/>
            <person name="Do C.B."/>
            <person name="Ebling H."/>
            <person name="Edwards K."/>
            <person name="Eickbush T."/>
            <person name="Evans J.D."/>
            <person name="Filipski A."/>
            <person name="Findeiss S."/>
            <person name="Freyhult E."/>
            <person name="Fulton L."/>
            <person name="Fulton R."/>
            <person name="Garcia A.C."/>
            <person name="Gardiner A."/>
            <person name="Garfield D.A."/>
            <person name="Garvin B.E."/>
            <person name="Gibson G."/>
            <person name="Gilbert D."/>
            <person name="Gnerre S."/>
            <person name="Godfrey J."/>
            <person name="Good R."/>
            <person name="Gotea V."/>
            <person name="Gravely B."/>
            <person name="Greenberg A.J."/>
            <person name="Griffiths-Jones S."/>
            <person name="Gross S."/>
            <person name="Guigo R."/>
            <person name="Gustafson E.A."/>
            <person name="Haerty W."/>
            <person name="Hahn M.W."/>
            <person name="Halligan D.L."/>
            <person name="Halpern A.L."/>
            <person name="Halter G.M."/>
            <person name="Han M.V."/>
            <person name="Heger A."/>
            <person name="Hillier L."/>
            <person name="Hinrichs A.S."/>
            <person name="Holmes I."/>
            <person name="Hoskins R.A."/>
            <person name="Hubisz M.J."/>
            <person name="Hultmark D."/>
            <person name="Huntley M.A."/>
            <person name="Jaffe D.B."/>
            <person name="Jagadeeshan S."/>
            <person name="Jeck W.R."/>
            <person name="Johnson J."/>
            <person name="Jones C.D."/>
            <person name="Jordan W.C."/>
            <person name="Karpen G.H."/>
            <person name="Kataoka E."/>
            <person name="Keightley P.D."/>
            <person name="Kheradpour P."/>
            <person name="Kirkness E.F."/>
            <person name="Koerich L.B."/>
            <person name="Kristiansen K."/>
            <person name="Kudrna D."/>
            <person name="Kulathinal R.J."/>
            <person name="Kumar S."/>
            <person name="Kwok R."/>
            <person name="Lander E."/>
            <person name="Langley C.H."/>
            <person name="Lapoint R."/>
            <person name="Lazzaro B.P."/>
            <person name="Lee S.J."/>
            <person name="Levesque L."/>
            <person name="Li R."/>
            <person name="Lin C.F."/>
            <person name="Lin M.F."/>
            <person name="Lindblad-Toh K."/>
            <person name="Llopart A."/>
            <person name="Long M."/>
            <person name="Low L."/>
            <person name="Lozovsky E."/>
            <person name="Lu J."/>
            <person name="Luo M."/>
            <person name="Machado C.A."/>
            <person name="Makalowski W."/>
            <person name="Marzo M."/>
            <person name="Matsuda M."/>
            <person name="Matzkin L."/>
            <person name="McAllister B."/>
            <person name="McBride C.S."/>
            <person name="McKernan B."/>
            <person name="McKernan K."/>
            <person name="Mendez-Lago M."/>
            <person name="Minx P."/>
            <person name="Mollenhauer M.U."/>
            <person name="Montooth K."/>
            <person name="Mount S.M."/>
            <person name="Mu X."/>
            <person name="Myers E."/>
            <person name="Negre B."/>
            <person name="Newfeld S."/>
            <person name="Nielsen R."/>
            <person name="Noor M.A."/>
            <person name="O'Grady P."/>
            <person name="Pachter L."/>
            <person name="Papaceit M."/>
            <person name="Parisi M.J."/>
            <person name="Parisi M."/>
            <person name="Parts L."/>
            <person name="Pedersen J.S."/>
            <person name="Pesole G."/>
            <person name="Phillippy A.M."/>
            <person name="Ponting C.P."/>
            <person name="Pop M."/>
            <person name="Porcelli D."/>
            <person name="Powell J.R."/>
            <person name="Prohaska S."/>
            <person name="Pruitt K."/>
            <person name="Puig M."/>
            <person name="Quesneville H."/>
            <person name="Ram K.R."/>
            <person name="Rand D."/>
            <person name="Rasmussen M.D."/>
            <person name="Reed L.K."/>
            <person name="Reenan R."/>
            <person name="Reily A."/>
            <person name="Remington K.A."/>
            <person name="Rieger T.T."/>
            <person name="Ritchie M.G."/>
            <person name="Robin C."/>
            <person name="Rogers Y.H."/>
            <person name="Rohde C."/>
            <person name="Rozas J."/>
            <person name="Rubenfield M.J."/>
            <person name="Ruiz A."/>
            <person name="Russo S."/>
            <person name="Salzberg S.L."/>
            <person name="Sanchez-Gracia A."/>
            <person name="Saranga D.J."/>
            <person name="Sato H."/>
            <person name="Schaeffer S.W."/>
            <person name="Schatz M.C."/>
            <person name="Schlenke T."/>
            <person name="Schwartz R."/>
            <person name="Segarra C."/>
            <person name="Singh R.S."/>
            <person name="Sirot L."/>
            <person name="Sirota M."/>
            <person name="Sisneros N.B."/>
            <person name="Smith C.D."/>
            <person name="Smith T.F."/>
            <person name="Spieth J."/>
            <person name="Stage D.E."/>
            <person name="Stark A."/>
            <person name="Stephan W."/>
            <person name="Strausberg R.L."/>
            <person name="Strempel S."/>
            <person name="Sturgill D."/>
            <person name="Sutton G."/>
            <person name="Sutton G.G."/>
            <person name="Tao W."/>
            <person name="Teichmann S."/>
            <person name="Tobari Y.N."/>
            <person name="Tomimura Y."/>
            <person name="Tsolas J.M."/>
            <person name="Valente V.L."/>
            <person name="Venter E."/>
            <person name="Venter J.C."/>
            <person name="Vicario S."/>
            <person name="Vieira F.G."/>
            <person name="Vilella A.J."/>
            <person name="Villasante A."/>
            <person name="Walenz B."/>
            <person name="Wang J."/>
            <person name="Wasserman M."/>
            <person name="Watts T."/>
            <person name="Wilson D."/>
            <person name="Wilson R.K."/>
            <person name="Wing R.A."/>
            <person name="Wolfner M.F."/>
            <person name="Wong A."/>
            <person name="Wong G.K."/>
            <person name="Wu C.I."/>
            <person name="Wu G."/>
            <person name="Yamamoto D."/>
            <person name="Yang H.P."/>
            <person name="Yang S.P."/>
            <person name="Yorke J.A."/>
            <person name="Yoshida K."/>
            <person name="Zdobnov E."/>
            <person name="Zhang P."/>
            <person name="Zhang Y."/>
            <person name="Zimin A.V."/>
            <person name="Baldwin J."/>
            <person name="Abdouelleil A."/>
            <person name="Abdulkadir J."/>
            <person name="Abebe A."/>
            <person name="Abera B."/>
            <person name="Abreu J."/>
            <person name="Acer S.C."/>
            <person name="Aftuck L."/>
            <person name="Alexander A."/>
            <person name="An P."/>
            <person name="Anderson E."/>
            <person name="Anderson S."/>
            <person name="Arachi H."/>
            <person name="Azer M."/>
            <person name="Bachantsang P."/>
            <person name="Barry A."/>
            <person name="Bayul T."/>
            <person name="Berlin A."/>
            <person name="Bessette D."/>
            <person name="Bloom T."/>
            <person name="Blye J."/>
            <person name="Boguslavskiy L."/>
            <person name="Bonnet C."/>
            <person name="Boukhgalter B."/>
            <person name="Bourzgui I."/>
            <person name="Brown A."/>
            <person name="Cahill P."/>
            <person name="Channer S."/>
            <person name="Cheshatsang Y."/>
            <person name="Chuda L."/>
            <person name="Citroen M."/>
            <person name="Collymore A."/>
            <person name="Cooke P."/>
            <person name="Costello M."/>
            <person name="D'Aco K."/>
            <person name="Daza R."/>
            <person name="De Haan G."/>
            <person name="DeGray S."/>
            <person name="DeMaso C."/>
            <person name="Dhargay N."/>
            <person name="Dooley K."/>
            <person name="Dooley E."/>
            <person name="Doricent M."/>
            <person name="Dorje P."/>
            <person name="Dorjee K."/>
            <person name="Dupes A."/>
            <person name="Elong R."/>
            <person name="Falk J."/>
            <person name="Farina A."/>
            <person name="Faro S."/>
            <person name="Ferguson D."/>
            <person name="Fisher S."/>
            <person name="Foley C.D."/>
            <person name="Franke A."/>
            <person name="Friedrich D."/>
            <person name="Gadbois L."/>
            <person name="Gearin G."/>
            <person name="Gearin C.R."/>
            <person name="Giannoukos G."/>
            <person name="Goode T."/>
            <person name="Graham J."/>
            <person name="Grandbois E."/>
            <person name="Grewal S."/>
            <person name="Gyaltsen K."/>
            <person name="Hafez N."/>
            <person name="Hagos B."/>
            <person name="Hall J."/>
            <person name="Henson C."/>
            <person name="Hollinger A."/>
            <person name="Honan T."/>
            <person name="Huard M.D."/>
            <person name="Hughes L."/>
            <person name="Hurhula B."/>
            <person name="Husby M.E."/>
            <person name="Kamat A."/>
            <person name="Kanga B."/>
            <person name="Kashin S."/>
            <person name="Khazanovich D."/>
            <person name="Kisner P."/>
            <person name="Lance K."/>
            <person name="Lara M."/>
            <person name="Lee W."/>
            <person name="Lennon N."/>
            <person name="Letendre F."/>
            <person name="LeVine R."/>
            <person name="Lipovsky A."/>
            <person name="Liu X."/>
            <person name="Liu J."/>
            <person name="Liu S."/>
            <person name="Lokyitsang T."/>
            <person name="Lokyitsang Y."/>
            <person name="Lubonja R."/>
            <person name="Lui A."/>
            <person name="MacDonald P."/>
            <person name="Magnisalis V."/>
            <person name="Maru K."/>
            <person name="Matthews C."/>
            <person name="McCusker W."/>
            <person name="McDonough S."/>
            <person name="Mehta T."/>
            <person name="Meldrim J."/>
            <person name="Meneus L."/>
            <person name="Mihai O."/>
            <person name="Mihalev A."/>
            <person name="Mihova T."/>
            <person name="Mittelman R."/>
            <person name="Mlenga V."/>
            <person name="Montmayeur A."/>
            <person name="Mulrain L."/>
            <person name="Navidi A."/>
            <person name="Naylor J."/>
            <person name="Negash T."/>
            <person name="Nguyen T."/>
            <person name="Nguyen N."/>
            <person name="Nicol R."/>
            <person name="Norbu C."/>
            <person name="Norbu N."/>
            <person name="Novod N."/>
            <person name="O'Neill B."/>
            <person name="Osman S."/>
            <person name="Markiewicz E."/>
            <person name="Oyono O.L."/>
            <person name="Patti C."/>
            <person name="Phunkhang P."/>
            <person name="Pierre F."/>
            <person name="Priest M."/>
            <person name="Raghuraman S."/>
            <person name="Rege F."/>
            <person name="Reyes R."/>
            <person name="Rise C."/>
            <person name="Rogov P."/>
            <person name="Ross K."/>
            <person name="Ryan E."/>
            <person name="Settipalli S."/>
            <person name="Shea T."/>
            <person name="Sherpa N."/>
            <person name="Shi L."/>
            <person name="Shih D."/>
            <person name="Sparrow T."/>
            <person name="Spaulding J."/>
            <person name="Stalker J."/>
            <person name="Stange-Thomann N."/>
            <person name="Stavropoulos S."/>
            <person name="Stone C."/>
            <person name="Strader C."/>
            <person name="Tesfaye S."/>
            <person name="Thomson T."/>
            <person name="Thoulutsang Y."/>
            <person name="Thoulutsang D."/>
            <person name="Topham K."/>
            <person name="Topping I."/>
            <person name="Tsamla T."/>
            <person name="Vassiliev H."/>
            <person name="Vo A."/>
            <person name="Wangchuk T."/>
            <person name="Wangdi T."/>
            <person name="Weiand M."/>
            <person name="Wilkinson J."/>
            <person name="Wilson A."/>
            <person name="Yadav S."/>
            <person name="Young G."/>
            <person name="Yu Q."/>
            <person name="Zembek L."/>
            <person name="Zhong D."/>
            <person name="Zimmer A."/>
            <person name="Zwirko Z."/>
            <person name="Jaffe D.B."/>
            <person name="Alvarez P."/>
            <person name="Brockman W."/>
            <person name="Butler J."/>
            <person name="Chin C."/>
            <person name="Gnerre S."/>
            <person name="Grabherr M."/>
            <person name="Kleber M."/>
            <person name="Mauceli E."/>
            <person name="MacCallum I."/>
        </authorList>
    </citation>
    <scope>NUCLEOTIDE SEQUENCE [LARGE SCALE GENOMIC DNA]</scope>
    <source>
        <strain evidence="3">Tucson 14024-0371.13</strain>
    </source>
</reference>
<dbReference type="PhylomeDB" id="B3MXX7"/>
<dbReference type="HOGENOM" id="CLU_1391541_0_0_1"/>
<dbReference type="OMA" id="TINENMW"/>
<keyword evidence="1" id="KW-1133">Transmembrane helix</keyword>
<evidence type="ECO:0000313" key="2">
    <source>
        <dbReference type="EMBL" id="EDV38592.1"/>
    </source>
</evidence>
<dbReference type="InParanoid" id="B3MXX7"/>
<feature type="transmembrane region" description="Helical" evidence="1">
    <location>
        <begin position="139"/>
        <end position="162"/>
    </location>
</feature>
<sequence length="200" mass="23520">MPVSFRPTGLAGFWATSVRLFFSALYLWLLMHAAAIVAIPIERYDSKEWSNYLTFDISYRTLLGFDLKAELYITTLMGSLLYTLCRCCRRNMDRPIVLNYRIYIFLAPYLLSFIVYWTISTGIISYGLFRIVYHSQNNLWIIITQFILGILFKLLIFSNYYSTCVRSRAILKVLETEGPEREAILNLRTHATHLNFFFRL</sequence>
<dbReference type="KEGG" id="dan:6502293"/>
<evidence type="ECO:0000313" key="3">
    <source>
        <dbReference type="Proteomes" id="UP000007801"/>
    </source>
</evidence>
<feature type="transmembrane region" description="Helical" evidence="1">
    <location>
        <begin position="100"/>
        <end position="119"/>
    </location>
</feature>
<evidence type="ECO:0000256" key="1">
    <source>
        <dbReference type="SAM" id="Phobius"/>
    </source>
</evidence>
<dbReference type="AlphaFoldDB" id="B3MXX7"/>
<dbReference type="eggNOG" id="ENOG502T6ZV">
    <property type="taxonomic scope" value="Eukaryota"/>
</dbReference>
<proteinExistence type="predicted"/>
<keyword evidence="3" id="KW-1185">Reference proteome</keyword>
<gene>
    <name evidence="2" type="primary">Dana\GF19536</name>
    <name evidence="2" type="synonym">dana_GLEANR_21579</name>
    <name evidence="2" type="ORF">GF19536</name>
</gene>
<dbReference type="EMBL" id="CH902630">
    <property type="protein sequence ID" value="EDV38592.1"/>
    <property type="molecule type" value="Genomic_DNA"/>
</dbReference>
<organism evidence="2 3">
    <name type="scientific">Drosophila ananassae</name>
    <name type="common">Fruit fly</name>
    <dbReference type="NCBI Taxonomy" id="7217"/>
    <lineage>
        <taxon>Eukaryota</taxon>
        <taxon>Metazoa</taxon>
        <taxon>Ecdysozoa</taxon>
        <taxon>Arthropoda</taxon>
        <taxon>Hexapoda</taxon>
        <taxon>Insecta</taxon>
        <taxon>Pterygota</taxon>
        <taxon>Neoptera</taxon>
        <taxon>Endopterygota</taxon>
        <taxon>Diptera</taxon>
        <taxon>Brachycera</taxon>
        <taxon>Muscomorpha</taxon>
        <taxon>Ephydroidea</taxon>
        <taxon>Drosophilidae</taxon>
        <taxon>Drosophila</taxon>
        <taxon>Sophophora</taxon>
    </lineage>
</organism>
<dbReference type="Proteomes" id="UP000007801">
    <property type="component" value="Unassembled WGS sequence"/>
</dbReference>
<protein>
    <submittedName>
        <fullName evidence="2">Uncharacterized protein</fullName>
    </submittedName>
</protein>
<dbReference type="GeneID" id="6502293"/>
<feature type="transmembrane region" description="Helical" evidence="1">
    <location>
        <begin position="20"/>
        <end position="41"/>
    </location>
</feature>
<feature type="transmembrane region" description="Helical" evidence="1">
    <location>
        <begin position="71"/>
        <end position="88"/>
    </location>
</feature>